<dbReference type="GO" id="GO:0033611">
    <property type="term" value="P:oxalate catabolic process"/>
    <property type="evidence" value="ECO:0007669"/>
    <property type="project" value="UniProtKB-ARBA"/>
</dbReference>
<proteinExistence type="inferred from homology"/>
<evidence type="ECO:0000256" key="7">
    <source>
        <dbReference type="ARBA" id="ARBA00066722"/>
    </source>
</evidence>
<dbReference type="AlphaFoldDB" id="A0ABC8SUR4"/>
<evidence type="ECO:0000256" key="8">
    <source>
        <dbReference type="ARBA" id="ARBA00067955"/>
    </source>
</evidence>
<dbReference type="InterPro" id="IPR025110">
    <property type="entry name" value="AMP-bd_C"/>
</dbReference>
<dbReference type="Gene3D" id="3.30.300.30">
    <property type="match status" value="1"/>
</dbReference>
<dbReference type="InterPro" id="IPR045851">
    <property type="entry name" value="AMP-bd_C_sf"/>
</dbReference>
<dbReference type="InterPro" id="IPR020845">
    <property type="entry name" value="AMP-binding_CS"/>
</dbReference>
<feature type="domain" description="AMP-binding enzyme C-terminal" evidence="12">
    <location>
        <begin position="424"/>
        <end position="499"/>
    </location>
</feature>
<keyword evidence="4" id="KW-0547">Nucleotide-binding</keyword>
<evidence type="ECO:0000259" key="11">
    <source>
        <dbReference type="Pfam" id="PF00501"/>
    </source>
</evidence>
<dbReference type="Pfam" id="PF13193">
    <property type="entry name" value="AMP-binding_C"/>
    <property type="match status" value="1"/>
</dbReference>
<dbReference type="Pfam" id="PF00501">
    <property type="entry name" value="AMP-binding"/>
    <property type="match status" value="1"/>
</dbReference>
<accession>A0ABC8SUR4</accession>
<evidence type="ECO:0000256" key="5">
    <source>
        <dbReference type="ARBA" id="ARBA00022840"/>
    </source>
</evidence>
<sequence length="523" mass="56447">MASLTLTGLLKQVAGEFPSRRAISVSGKFDLTHSRLHELIEGAASRLVAAGVKPGDVVALTFPNTVEFVIMFLAVIRVRATAAPLNSAYTADEFEFYLTDSESKLLLTNKEGNQPAQAAASKLHIPHVTATLSQADSDVTLSPTQSESDPNSVSKIINDPSDVSLFLHTSGTTSRPKGVPLTQLNLFSSVQNIKSVYKLTESDSTVLVLPLFHVHGLLAGLLSSFGAGAAVTLPAAGRFSASTFWPDMNKYNATWYTAVPTIHQIILDRHFSKPEPVYPILRFIRSCSASLAPAIMARLEETFGAPVLEAYAMTEATHQMASNPLPDNGPHIPGSVGKPVGLEMAILNENGEQQEANVSGEVCIRGPNVTKGYKNNPEANKSAFQYGWFHTGDLGYLDSDGYLHLVGRIKELINRGGEKISPIEVDAVLLSHPDIAQAVAFGVPDDKYGEEINCAIIPREGLNFDEAEVLRFCKKNLAAFKVPKKVFITDSLPKTATGKIQRRIVSEHFLAQISTAKVPKFGA</sequence>
<keyword evidence="5" id="KW-0067">ATP-binding</keyword>
<organism evidence="13 14">
    <name type="scientific">Ilex paraguariensis</name>
    <name type="common">yerba mate</name>
    <dbReference type="NCBI Taxonomy" id="185542"/>
    <lineage>
        <taxon>Eukaryota</taxon>
        <taxon>Viridiplantae</taxon>
        <taxon>Streptophyta</taxon>
        <taxon>Embryophyta</taxon>
        <taxon>Tracheophyta</taxon>
        <taxon>Spermatophyta</taxon>
        <taxon>Magnoliopsida</taxon>
        <taxon>eudicotyledons</taxon>
        <taxon>Gunneridae</taxon>
        <taxon>Pentapetalae</taxon>
        <taxon>asterids</taxon>
        <taxon>campanulids</taxon>
        <taxon>Aquifoliales</taxon>
        <taxon>Aquifoliaceae</taxon>
        <taxon>Ilex</taxon>
    </lineage>
</organism>
<evidence type="ECO:0000256" key="9">
    <source>
        <dbReference type="ARBA" id="ARBA00078960"/>
    </source>
</evidence>
<dbReference type="GO" id="GO:0009698">
    <property type="term" value="P:phenylpropanoid metabolic process"/>
    <property type="evidence" value="ECO:0007669"/>
    <property type="project" value="UniProtKB-KW"/>
</dbReference>
<dbReference type="Gene3D" id="3.40.50.12780">
    <property type="entry name" value="N-terminal domain of ligase-like"/>
    <property type="match status" value="1"/>
</dbReference>
<evidence type="ECO:0000256" key="2">
    <source>
        <dbReference type="ARBA" id="ARBA00006432"/>
    </source>
</evidence>
<dbReference type="FunFam" id="3.40.50.12780:FF:000039">
    <property type="entry name" value="Peroxisomal-coenzyme A synthetase"/>
    <property type="match status" value="1"/>
</dbReference>
<keyword evidence="14" id="KW-1185">Reference proteome</keyword>
<evidence type="ECO:0000256" key="3">
    <source>
        <dbReference type="ARBA" id="ARBA00022598"/>
    </source>
</evidence>
<dbReference type="PANTHER" id="PTHR43201:SF5">
    <property type="entry name" value="MEDIUM-CHAIN ACYL-COA LIGASE ACSF2, MITOCHONDRIAL"/>
    <property type="match status" value="1"/>
</dbReference>
<dbReference type="InterPro" id="IPR000873">
    <property type="entry name" value="AMP-dep_synth/lig_dom"/>
</dbReference>
<dbReference type="EMBL" id="CAUOFW020003613">
    <property type="protein sequence ID" value="CAK9160941.1"/>
    <property type="molecule type" value="Genomic_DNA"/>
</dbReference>
<dbReference type="EC" id="6.2.1.8" evidence="7"/>
<dbReference type="PANTHER" id="PTHR43201">
    <property type="entry name" value="ACYL-COA SYNTHETASE"/>
    <property type="match status" value="1"/>
</dbReference>
<gene>
    <name evidence="13" type="ORF">ILEXP_LOCUS29733</name>
</gene>
<comment type="similarity">
    <text evidence="2">Belongs to the ATP-dependent AMP-binding enzyme family.</text>
</comment>
<evidence type="ECO:0000256" key="1">
    <source>
        <dbReference type="ARBA" id="ARBA00004930"/>
    </source>
</evidence>
<evidence type="ECO:0000256" key="4">
    <source>
        <dbReference type="ARBA" id="ARBA00022741"/>
    </source>
</evidence>
<evidence type="ECO:0000256" key="6">
    <source>
        <dbReference type="ARBA" id="ARBA00023051"/>
    </source>
</evidence>
<dbReference type="GO" id="GO:0005737">
    <property type="term" value="C:cytoplasm"/>
    <property type="evidence" value="ECO:0007669"/>
    <property type="project" value="UniProtKB-ARBA"/>
</dbReference>
<dbReference type="FunFam" id="3.30.300.30:FF:000007">
    <property type="entry name" value="4-coumarate--CoA ligase 2"/>
    <property type="match status" value="1"/>
</dbReference>
<dbReference type="GO" id="GO:0005524">
    <property type="term" value="F:ATP binding"/>
    <property type="evidence" value="ECO:0007669"/>
    <property type="project" value="UniProtKB-KW"/>
</dbReference>
<dbReference type="SUPFAM" id="SSF56801">
    <property type="entry name" value="Acetyl-CoA synthetase-like"/>
    <property type="match status" value="1"/>
</dbReference>
<comment type="caution">
    <text evidence="13">The sequence shown here is derived from an EMBL/GenBank/DDBJ whole genome shotgun (WGS) entry which is preliminary data.</text>
</comment>
<evidence type="ECO:0000259" key="12">
    <source>
        <dbReference type="Pfam" id="PF13193"/>
    </source>
</evidence>
<protein>
    <recommendedName>
        <fullName evidence="8">Oxalate--CoA ligase</fullName>
        <ecNumber evidence="7">6.2.1.8</ecNumber>
    </recommendedName>
    <alternativeName>
        <fullName evidence="9">Acyl-activating enzyme 3</fullName>
    </alternativeName>
    <alternativeName>
        <fullName evidence="10">Oxalyl-CoA synthetase</fullName>
    </alternativeName>
</protein>
<name>A0ABC8SUR4_9AQUA</name>
<dbReference type="PROSITE" id="PS00455">
    <property type="entry name" value="AMP_BINDING"/>
    <property type="match status" value="1"/>
</dbReference>
<dbReference type="InterPro" id="IPR042099">
    <property type="entry name" value="ANL_N_sf"/>
</dbReference>
<reference evidence="13 14" key="1">
    <citation type="submission" date="2024-02" db="EMBL/GenBank/DDBJ databases">
        <authorList>
            <person name="Vignale AGUSTIN F."/>
            <person name="Sosa J E."/>
            <person name="Modenutti C."/>
        </authorList>
    </citation>
    <scope>NUCLEOTIDE SEQUENCE [LARGE SCALE GENOMIC DNA]</scope>
</reference>
<dbReference type="GO" id="GO:0050203">
    <property type="term" value="F:oxalate-CoA ligase activity"/>
    <property type="evidence" value="ECO:0007669"/>
    <property type="project" value="UniProtKB-EC"/>
</dbReference>
<feature type="domain" description="AMP-dependent synthetase/ligase" evidence="11">
    <location>
        <begin position="11"/>
        <end position="373"/>
    </location>
</feature>
<comment type="pathway">
    <text evidence="1">Phytoalexin biosynthesis; 3,4',5-trihydroxystilbene biosynthesis; 3,4',5-trihydroxystilbene from trans-4-coumarate: step 1/2.</text>
</comment>
<dbReference type="InterPro" id="IPR045310">
    <property type="entry name" value="Pcs60-like"/>
</dbReference>
<keyword evidence="6" id="KW-0587">Phenylpropanoid metabolism</keyword>
<dbReference type="CDD" id="cd05926">
    <property type="entry name" value="FACL_fum10p_like"/>
    <property type="match status" value="1"/>
</dbReference>
<evidence type="ECO:0000313" key="13">
    <source>
        <dbReference type="EMBL" id="CAK9160941.1"/>
    </source>
</evidence>
<dbReference type="Proteomes" id="UP001642360">
    <property type="component" value="Unassembled WGS sequence"/>
</dbReference>
<evidence type="ECO:0000256" key="10">
    <source>
        <dbReference type="ARBA" id="ARBA00083427"/>
    </source>
</evidence>
<keyword evidence="3" id="KW-0436">Ligase</keyword>
<evidence type="ECO:0000313" key="14">
    <source>
        <dbReference type="Proteomes" id="UP001642360"/>
    </source>
</evidence>